<protein>
    <recommendedName>
        <fullName evidence="4">Novel STAND NTPase 1 domain-containing protein</fullName>
    </recommendedName>
</protein>
<keyword evidence="3" id="KW-0472">Membrane</keyword>
<comment type="caution">
    <text evidence="5">The sequence shown here is derived from an EMBL/GenBank/DDBJ whole genome shotgun (WGS) entry which is preliminary data.</text>
</comment>
<feature type="domain" description="Novel STAND NTPase 1" evidence="4">
    <location>
        <begin position="193"/>
        <end position="346"/>
    </location>
</feature>
<dbReference type="AlphaFoldDB" id="A0A9P6H9G7"/>
<evidence type="ECO:0000256" key="3">
    <source>
        <dbReference type="SAM" id="Phobius"/>
    </source>
</evidence>
<evidence type="ECO:0000256" key="2">
    <source>
        <dbReference type="SAM" id="MobiDB-lite"/>
    </source>
</evidence>
<dbReference type="Gene3D" id="3.40.50.300">
    <property type="entry name" value="P-loop containing nucleotide triphosphate hydrolases"/>
    <property type="match status" value="1"/>
</dbReference>
<dbReference type="SMART" id="SM00028">
    <property type="entry name" value="TPR"/>
    <property type="match status" value="3"/>
</dbReference>
<reference evidence="5" key="2">
    <citation type="submission" date="2020-11" db="EMBL/GenBank/DDBJ databases">
        <authorList>
            <consortium name="DOE Joint Genome Institute"/>
            <person name="Kuo A."/>
            <person name="Miyauchi S."/>
            <person name="Kiss E."/>
            <person name="Drula E."/>
            <person name="Kohler A."/>
            <person name="Sanchez-Garcia M."/>
            <person name="Andreopoulos B."/>
            <person name="Barry K.W."/>
            <person name="Bonito G."/>
            <person name="Buee M."/>
            <person name="Carver A."/>
            <person name="Chen C."/>
            <person name="Cichocki N."/>
            <person name="Clum A."/>
            <person name="Culley D."/>
            <person name="Crous P.W."/>
            <person name="Fauchery L."/>
            <person name="Girlanda M."/>
            <person name="Hayes R."/>
            <person name="Keri Z."/>
            <person name="Labutti K."/>
            <person name="Lipzen A."/>
            <person name="Lombard V."/>
            <person name="Magnuson J."/>
            <person name="Maillard F."/>
            <person name="Morin E."/>
            <person name="Murat C."/>
            <person name="Nolan M."/>
            <person name="Ohm R."/>
            <person name="Pangilinan J."/>
            <person name="Pereira M."/>
            <person name="Perotto S."/>
            <person name="Peter M."/>
            <person name="Riley R."/>
            <person name="Sitrit Y."/>
            <person name="Stielow B."/>
            <person name="Szollosi G."/>
            <person name="Zifcakova L."/>
            <person name="Stursova M."/>
            <person name="Spatafora J.W."/>
            <person name="Tedersoo L."/>
            <person name="Vaario L.-M."/>
            <person name="Yamada A."/>
            <person name="Yan M."/>
            <person name="Wang P."/>
            <person name="Xu J."/>
            <person name="Bruns T."/>
            <person name="Baldrian P."/>
            <person name="Vilgalys R."/>
            <person name="Henrissat B."/>
            <person name="Grigoriev I.V."/>
            <person name="Hibbett D."/>
            <person name="Nagy L.G."/>
            <person name="Martin F.M."/>
        </authorList>
    </citation>
    <scope>NUCLEOTIDE SEQUENCE</scope>
    <source>
        <strain evidence="5">UH-Tt-Lm1</strain>
    </source>
</reference>
<keyword evidence="3" id="KW-1133">Transmembrane helix</keyword>
<dbReference type="PANTHER" id="PTHR47691:SF3">
    <property type="entry name" value="HTH-TYPE TRANSCRIPTIONAL REGULATOR RV0890C-RELATED"/>
    <property type="match status" value="1"/>
</dbReference>
<evidence type="ECO:0000259" key="4">
    <source>
        <dbReference type="Pfam" id="PF20703"/>
    </source>
</evidence>
<dbReference type="Proteomes" id="UP000736335">
    <property type="component" value="Unassembled WGS sequence"/>
</dbReference>
<reference evidence="5" key="1">
    <citation type="journal article" date="2020" name="Nat. Commun.">
        <title>Large-scale genome sequencing of mycorrhizal fungi provides insights into the early evolution of symbiotic traits.</title>
        <authorList>
            <person name="Miyauchi S."/>
            <person name="Kiss E."/>
            <person name="Kuo A."/>
            <person name="Drula E."/>
            <person name="Kohler A."/>
            <person name="Sanchez-Garcia M."/>
            <person name="Morin E."/>
            <person name="Andreopoulos B."/>
            <person name="Barry K.W."/>
            <person name="Bonito G."/>
            <person name="Buee M."/>
            <person name="Carver A."/>
            <person name="Chen C."/>
            <person name="Cichocki N."/>
            <person name="Clum A."/>
            <person name="Culley D."/>
            <person name="Crous P.W."/>
            <person name="Fauchery L."/>
            <person name="Girlanda M."/>
            <person name="Hayes R.D."/>
            <person name="Keri Z."/>
            <person name="LaButti K."/>
            <person name="Lipzen A."/>
            <person name="Lombard V."/>
            <person name="Magnuson J."/>
            <person name="Maillard F."/>
            <person name="Murat C."/>
            <person name="Nolan M."/>
            <person name="Ohm R.A."/>
            <person name="Pangilinan J."/>
            <person name="Pereira M.F."/>
            <person name="Perotto S."/>
            <person name="Peter M."/>
            <person name="Pfister S."/>
            <person name="Riley R."/>
            <person name="Sitrit Y."/>
            <person name="Stielow J.B."/>
            <person name="Szollosi G."/>
            <person name="Zifcakova L."/>
            <person name="Stursova M."/>
            <person name="Spatafora J.W."/>
            <person name="Tedersoo L."/>
            <person name="Vaario L.M."/>
            <person name="Yamada A."/>
            <person name="Yan M."/>
            <person name="Wang P."/>
            <person name="Xu J."/>
            <person name="Bruns T."/>
            <person name="Baldrian P."/>
            <person name="Vilgalys R."/>
            <person name="Dunand C."/>
            <person name="Henrissat B."/>
            <person name="Grigoriev I.V."/>
            <person name="Hibbett D."/>
            <person name="Nagy L.G."/>
            <person name="Martin F.M."/>
        </authorList>
    </citation>
    <scope>NUCLEOTIDE SEQUENCE</scope>
    <source>
        <strain evidence="5">UH-Tt-Lm1</strain>
    </source>
</reference>
<dbReference type="SUPFAM" id="SSF52540">
    <property type="entry name" value="P-loop containing nucleoside triphosphate hydrolases"/>
    <property type="match status" value="1"/>
</dbReference>
<name>A0A9P6H9G7_9AGAM</name>
<feature type="transmembrane region" description="Helical" evidence="3">
    <location>
        <begin position="885"/>
        <end position="907"/>
    </location>
</feature>
<dbReference type="InterPro" id="IPR011990">
    <property type="entry name" value="TPR-like_helical_dom_sf"/>
</dbReference>
<dbReference type="InterPro" id="IPR019734">
    <property type="entry name" value="TPR_rpt"/>
</dbReference>
<evidence type="ECO:0000313" key="5">
    <source>
        <dbReference type="EMBL" id="KAF9780525.1"/>
    </source>
</evidence>
<dbReference type="Pfam" id="PF20703">
    <property type="entry name" value="nSTAND1"/>
    <property type="match status" value="1"/>
</dbReference>
<dbReference type="EMBL" id="WIUZ02000016">
    <property type="protein sequence ID" value="KAF9780525.1"/>
    <property type="molecule type" value="Genomic_DNA"/>
</dbReference>
<gene>
    <name evidence="5" type="ORF">BJ322DRAFT_1213636</name>
</gene>
<dbReference type="SUPFAM" id="SSF48452">
    <property type="entry name" value="TPR-like"/>
    <property type="match status" value="1"/>
</dbReference>
<proteinExistence type="predicted"/>
<dbReference type="InterPro" id="IPR027417">
    <property type="entry name" value="P-loop_NTPase"/>
</dbReference>
<dbReference type="OrthoDB" id="1534087at2759"/>
<organism evidence="5 6">
    <name type="scientific">Thelephora terrestris</name>
    <dbReference type="NCBI Taxonomy" id="56493"/>
    <lineage>
        <taxon>Eukaryota</taxon>
        <taxon>Fungi</taxon>
        <taxon>Dikarya</taxon>
        <taxon>Basidiomycota</taxon>
        <taxon>Agaricomycotina</taxon>
        <taxon>Agaricomycetes</taxon>
        <taxon>Thelephorales</taxon>
        <taxon>Thelephoraceae</taxon>
        <taxon>Thelephora</taxon>
    </lineage>
</organism>
<sequence length="920" mass="102072">MATNCSHPSLTEGHDRALTASIETLNLAEQNSGIRPAQTVFGSAGVLLATIRDSAANDQEYVKLGLSCANVCRALDRGLNGRRTEDLSGCLLGAIDTLTTTVAAIQNAIIQQGKQGPASPPFHTKHDKEKIAAWGRDLDRILLIFNTELSINNHVMLLDIRRDVQTGQGSADGRTQSIQGSIPLGELPPPAPKAFFGRGALIEEVVSHVAKLESIAIIGAGGIGKTSIAFTVLHDDRIKARFGDNRRFIRCEQFLASRVHFLSRLSKVIGAGVENPEDLVPLRPFLSSKETLIVLDNAESILDPQGPNHREIYAVVDELCQFKTVCLCITSRITTVPRYCKRPQIPTLSTEAAREIFYGIYGNGERSNTIDNLLQRLDFHALSITLLATTASDNVWDHDRLAKEWDEQRAQVLRTDQNESLAATIELSLTSPMFRKLGPDAHDLLGVVAFFPQGFCALSLTHRSGGFITMLAPIRDYFRPRDPNASPLLCATRDHYFTRLSVNPDPDRSRFGETQWIVPEDVNIEHLLDIFTSIDAGAVNVWDACGNFLHHLYWHKPQQTTLGTKIEGLPDGHPSKAKCLLELAQLSGAIGNDAERKRLLIHTLTLERERGNDFGVAETLQSLSYANRYLGVYKEGIEQAKEAFEMFERLGDTREQVVCLDSLASLFLQDSQLDAAEDTALGKISLLPEKGQEFNLCQSHRLLGKIYRRKGDKDKAVHHFNSALTIAFPSNWQGELFWIHYEMAEMFRDEGEFDDANAHIERAKSLTADNAYNMGCGMEMQAHIWYRQHRLEDARFEALGALEIYERLGAAKDVGGCQRLFQMIEQAMESLSVSSGLGSDAYWTAPSTPVEGLQEFDWGPARQCPTPERNIAPSLFFSRKFSVVLAGRLCSFIAVCVIALLFAVDVCHVPSDHTFRRSAC</sequence>
<evidence type="ECO:0000313" key="6">
    <source>
        <dbReference type="Proteomes" id="UP000736335"/>
    </source>
</evidence>
<keyword evidence="6" id="KW-1185">Reference proteome</keyword>
<dbReference type="InterPro" id="IPR059179">
    <property type="entry name" value="MLKL-like_MCAfunc"/>
</dbReference>
<feature type="compositionally biased region" description="Polar residues" evidence="2">
    <location>
        <begin position="167"/>
        <end position="180"/>
    </location>
</feature>
<dbReference type="PROSITE" id="PS50005">
    <property type="entry name" value="TPR"/>
    <property type="match status" value="1"/>
</dbReference>
<keyword evidence="1" id="KW-0802">TPR repeat</keyword>
<dbReference type="InterPro" id="IPR049052">
    <property type="entry name" value="nSTAND1"/>
</dbReference>
<feature type="repeat" description="TPR" evidence="1">
    <location>
        <begin position="697"/>
        <end position="730"/>
    </location>
</feature>
<dbReference type="CDD" id="cd21037">
    <property type="entry name" value="MLKL_NTD"/>
    <property type="match status" value="1"/>
</dbReference>
<keyword evidence="3" id="KW-0812">Transmembrane</keyword>
<evidence type="ECO:0000256" key="1">
    <source>
        <dbReference type="PROSITE-ProRule" id="PRU00339"/>
    </source>
</evidence>
<dbReference type="PANTHER" id="PTHR47691">
    <property type="entry name" value="REGULATOR-RELATED"/>
    <property type="match status" value="1"/>
</dbReference>
<accession>A0A9P6H9G7</accession>
<dbReference type="Gene3D" id="1.25.40.10">
    <property type="entry name" value="Tetratricopeptide repeat domain"/>
    <property type="match status" value="1"/>
</dbReference>
<feature type="region of interest" description="Disordered" evidence="2">
    <location>
        <begin position="167"/>
        <end position="186"/>
    </location>
</feature>